<evidence type="ECO:0000256" key="2">
    <source>
        <dbReference type="ARBA" id="ARBA00011901"/>
    </source>
</evidence>
<dbReference type="CDD" id="cd02696">
    <property type="entry name" value="MurNAc-LAA"/>
    <property type="match status" value="1"/>
</dbReference>
<dbReference type="Pfam" id="PF01520">
    <property type="entry name" value="Amidase_3"/>
    <property type="match status" value="1"/>
</dbReference>
<dbReference type="InterPro" id="IPR050695">
    <property type="entry name" value="N-acetylmuramoyl_amidase_3"/>
</dbReference>
<protein>
    <recommendedName>
        <fullName evidence="2">N-acetylmuramoyl-L-alanine amidase</fullName>
        <ecNumber evidence="2">3.5.1.28</ecNumber>
    </recommendedName>
</protein>
<evidence type="ECO:0000313" key="6">
    <source>
        <dbReference type="Proteomes" id="UP000531251"/>
    </source>
</evidence>
<dbReference type="GO" id="GO:0009253">
    <property type="term" value="P:peptidoglycan catabolic process"/>
    <property type="evidence" value="ECO:0007669"/>
    <property type="project" value="InterPro"/>
</dbReference>
<comment type="caution">
    <text evidence="5">The sequence shown here is derived from an EMBL/GenBank/DDBJ whole genome shotgun (WGS) entry which is preliminary data.</text>
</comment>
<dbReference type="SMART" id="SM00646">
    <property type="entry name" value="Ami_3"/>
    <property type="match status" value="1"/>
</dbReference>
<keyword evidence="6" id="KW-1185">Reference proteome</keyword>
<dbReference type="InterPro" id="IPR002508">
    <property type="entry name" value="MurNAc-LAA_cat"/>
</dbReference>
<dbReference type="EMBL" id="JAATJB010000006">
    <property type="protein sequence ID" value="NJB97980.1"/>
    <property type="molecule type" value="Genomic_DNA"/>
</dbReference>
<reference evidence="5 6" key="1">
    <citation type="submission" date="2020-03" db="EMBL/GenBank/DDBJ databases">
        <title>Genomic Encyclopedia of Type Strains, Phase IV (KMG-IV): sequencing the most valuable type-strain genomes for metagenomic binning, comparative biology and taxonomic classification.</title>
        <authorList>
            <person name="Goeker M."/>
        </authorList>
    </citation>
    <scope>NUCLEOTIDE SEQUENCE [LARGE SCALE GENOMIC DNA]</scope>
    <source>
        <strain evidence="5 6">DSM 7225</strain>
    </source>
</reference>
<gene>
    <name evidence="5" type="ORF">GGR89_002307</name>
</gene>
<evidence type="ECO:0000313" key="5">
    <source>
        <dbReference type="EMBL" id="NJB97980.1"/>
    </source>
</evidence>
<comment type="catalytic activity">
    <reaction evidence="1">
        <text>Hydrolyzes the link between N-acetylmuramoyl residues and L-amino acid residues in certain cell-wall glycopeptides.</text>
        <dbReference type="EC" id="3.5.1.28"/>
    </reaction>
</comment>
<evidence type="ECO:0000256" key="1">
    <source>
        <dbReference type="ARBA" id="ARBA00001561"/>
    </source>
</evidence>
<dbReference type="SUPFAM" id="SSF53187">
    <property type="entry name" value="Zn-dependent exopeptidases"/>
    <property type="match status" value="1"/>
</dbReference>
<accession>A0A7X6BD60</accession>
<dbReference type="GO" id="GO:0030288">
    <property type="term" value="C:outer membrane-bounded periplasmic space"/>
    <property type="evidence" value="ECO:0007669"/>
    <property type="project" value="TreeGrafter"/>
</dbReference>
<dbReference type="Gene3D" id="3.40.630.40">
    <property type="entry name" value="Zn-dependent exopeptidases"/>
    <property type="match status" value="1"/>
</dbReference>
<dbReference type="PANTHER" id="PTHR30404">
    <property type="entry name" value="N-ACETYLMURAMOYL-L-ALANINE AMIDASE"/>
    <property type="match status" value="1"/>
</dbReference>
<feature type="domain" description="MurNAc-LAA" evidence="4">
    <location>
        <begin position="140"/>
        <end position="294"/>
    </location>
</feature>
<dbReference type="PANTHER" id="PTHR30404:SF0">
    <property type="entry name" value="N-ACETYLMURAMOYL-L-ALANINE AMIDASE AMIC"/>
    <property type="match status" value="1"/>
</dbReference>
<dbReference type="AlphaFoldDB" id="A0A7X6BD60"/>
<name>A0A7X6BD60_9SPHN</name>
<dbReference type="GO" id="GO:0008745">
    <property type="term" value="F:N-acetylmuramoyl-L-alanine amidase activity"/>
    <property type="evidence" value="ECO:0007669"/>
    <property type="project" value="UniProtKB-EC"/>
</dbReference>
<proteinExistence type="predicted"/>
<dbReference type="Proteomes" id="UP000531251">
    <property type="component" value="Unassembled WGS sequence"/>
</dbReference>
<sequence>MSWMLFLLAGWLTGLPGWICLAERVRVEEGALIVPLEGEAGPRFAWRVEAYSVSLAMPEPVAAKGAPLPRVQGAAGLPLVVLDPGHGGRDPGAPGVDGITEKALTLEAARAIRDALLASGRVRVAMTRDSDSFVPLQQRADIGRRLGAALFLSLHCDSAADPLAAGGTFYTLSEVASDKEAARMAARENRADLLAGVDLGSERADIASLLIDLAQRRTMAVSARYADLLAREVAPAMRLHARPRRMAALMVLKAPDMPSVLFELGYVSNAEDAQALGSVEARARLAAAVRRATEIFLATR</sequence>
<evidence type="ECO:0000259" key="4">
    <source>
        <dbReference type="SMART" id="SM00646"/>
    </source>
</evidence>
<dbReference type="EC" id="3.5.1.28" evidence="2"/>
<evidence type="ECO:0000256" key="3">
    <source>
        <dbReference type="ARBA" id="ARBA00022801"/>
    </source>
</evidence>
<organism evidence="5 6">
    <name type="scientific">Sphingomonas trueperi</name>
    <dbReference type="NCBI Taxonomy" id="53317"/>
    <lineage>
        <taxon>Bacteria</taxon>
        <taxon>Pseudomonadati</taxon>
        <taxon>Pseudomonadota</taxon>
        <taxon>Alphaproteobacteria</taxon>
        <taxon>Sphingomonadales</taxon>
        <taxon>Sphingomonadaceae</taxon>
        <taxon>Sphingomonas</taxon>
    </lineage>
</organism>
<keyword evidence="3 5" id="KW-0378">Hydrolase</keyword>